<evidence type="ECO:0000313" key="2">
    <source>
        <dbReference type="Proteomes" id="UP000271468"/>
    </source>
</evidence>
<name>A0A3M3JMP7_9PSED</name>
<reference evidence="1 2" key="1">
    <citation type="submission" date="2018-08" db="EMBL/GenBank/DDBJ databases">
        <title>Recombination of ecologically and evolutionarily significant loci maintains genetic cohesion in the Pseudomonas syringae species complex.</title>
        <authorList>
            <person name="Dillon M."/>
            <person name="Thakur S."/>
            <person name="Almeida R.N.D."/>
            <person name="Weir B.S."/>
            <person name="Guttman D.S."/>
        </authorList>
    </citation>
    <scope>NUCLEOTIDE SEQUENCE [LARGE SCALE GENOMIC DNA]</scope>
    <source>
        <strain evidence="1 2">ICMP 12341</strain>
    </source>
</reference>
<gene>
    <name evidence="1" type="ORF">ALQ65_200240</name>
</gene>
<dbReference type="EMBL" id="RBOV01000155">
    <property type="protein sequence ID" value="RMN12100.1"/>
    <property type="molecule type" value="Genomic_DNA"/>
</dbReference>
<proteinExistence type="predicted"/>
<organism evidence="1 2">
    <name type="scientific">Pseudomonas syringae pv. coriandricola</name>
    <dbReference type="NCBI Taxonomy" id="264453"/>
    <lineage>
        <taxon>Bacteria</taxon>
        <taxon>Pseudomonadati</taxon>
        <taxon>Pseudomonadota</taxon>
        <taxon>Gammaproteobacteria</taxon>
        <taxon>Pseudomonadales</taxon>
        <taxon>Pseudomonadaceae</taxon>
        <taxon>Pseudomonas</taxon>
    </lineage>
</organism>
<comment type="caution">
    <text evidence="1">The sequence shown here is derived from an EMBL/GenBank/DDBJ whole genome shotgun (WGS) entry which is preliminary data.</text>
</comment>
<evidence type="ECO:0000313" key="1">
    <source>
        <dbReference type="EMBL" id="RMN12100.1"/>
    </source>
</evidence>
<dbReference type="RefSeq" id="WP_147461874.1">
    <property type="nucleotide sequence ID" value="NZ_RBOV01000155.1"/>
</dbReference>
<sequence length="104" mass="12165">MSKHYFTAPMPGTTNLLEAELGWDAPMQVYYCNIWELEDIGLSFEKKEDPVYSYFSEKFGKPLQHYLDVCEKHGIPVPDEIVNQIKLDQERDCVNEVIDWDATF</sequence>
<dbReference type="Proteomes" id="UP000271468">
    <property type="component" value="Unassembled WGS sequence"/>
</dbReference>
<dbReference type="AlphaFoldDB" id="A0A3M3JMP7"/>
<accession>A0A3M3JMP7</accession>
<protein>
    <submittedName>
        <fullName evidence="1">Uncharacterized protein</fullName>
    </submittedName>
</protein>